<evidence type="ECO:0000256" key="8">
    <source>
        <dbReference type="SAM" id="SignalP"/>
    </source>
</evidence>
<feature type="signal peptide" evidence="8">
    <location>
        <begin position="1"/>
        <end position="21"/>
    </location>
</feature>
<evidence type="ECO:0000256" key="3">
    <source>
        <dbReference type="ARBA" id="ARBA00022559"/>
    </source>
</evidence>
<dbReference type="SUPFAM" id="SSF52833">
    <property type="entry name" value="Thioredoxin-like"/>
    <property type="match status" value="1"/>
</dbReference>
<feature type="chain" id="PRO_5046329686" description="thioredoxin-dependent peroxiredoxin" evidence="8">
    <location>
        <begin position="22"/>
        <end position="404"/>
    </location>
</feature>
<keyword evidence="6" id="KW-0676">Redox-active center</keyword>
<dbReference type="PANTHER" id="PTHR10681:SF171">
    <property type="entry name" value="PEROXIREDOXIN 4"/>
    <property type="match status" value="1"/>
</dbReference>
<comment type="similarity">
    <text evidence="1">Belongs to the peroxiredoxin family. AhpC/Prx1 subfamily.</text>
</comment>
<feature type="domain" description="Alkyl hydroperoxide reductase subunit C/ Thiol specific antioxidant" evidence="9">
    <location>
        <begin position="165"/>
        <end position="244"/>
    </location>
</feature>
<evidence type="ECO:0000256" key="2">
    <source>
        <dbReference type="ARBA" id="ARBA00013017"/>
    </source>
</evidence>
<organism evidence="11 12">
    <name type="scientific">Cordylochernes scorpioides</name>
    <dbReference type="NCBI Taxonomy" id="51811"/>
    <lineage>
        <taxon>Eukaryota</taxon>
        <taxon>Metazoa</taxon>
        <taxon>Ecdysozoa</taxon>
        <taxon>Arthropoda</taxon>
        <taxon>Chelicerata</taxon>
        <taxon>Arachnida</taxon>
        <taxon>Pseudoscorpiones</taxon>
        <taxon>Cheliferoidea</taxon>
        <taxon>Chernetidae</taxon>
        <taxon>Cordylochernes</taxon>
    </lineage>
</organism>
<keyword evidence="8" id="KW-0732">Signal</keyword>
<proteinExistence type="inferred from homology"/>
<evidence type="ECO:0000259" key="10">
    <source>
        <dbReference type="Pfam" id="PF10417"/>
    </source>
</evidence>
<evidence type="ECO:0000259" key="9">
    <source>
        <dbReference type="Pfam" id="PF00578"/>
    </source>
</evidence>
<reference evidence="11 12" key="1">
    <citation type="submission" date="2022-01" db="EMBL/GenBank/DDBJ databases">
        <title>A chromosomal length assembly of Cordylochernes scorpioides.</title>
        <authorList>
            <person name="Zeh D."/>
            <person name="Zeh J."/>
        </authorList>
    </citation>
    <scope>NUCLEOTIDE SEQUENCE [LARGE SCALE GENOMIC DNA]</scope>
    <source>
        <strain evidence="11">IN4F17</strain>
        <tissue evidence="11">Whole Body</tissue>
    </source>
</reference>
<evidence type="ECO:0000256" key="4">
    <source>
        <dbReference type="ARBA" id="ARBA00022862"/>
    </source>
</evidence>
<keyword evidence="4" id="KW-0049">Antioxidant</keyword>
<evidence type="ECO:0000256" key="7">
    <source>
        <dbReference type="ARBA" id="ARBA00049091"/>
    </source>
</evidence>
<evidence type="ECO:0000313" key="11">
    <source>
        <dbReference type="EMBL" id="UYV67398.1"/>
    </source>
</evidence>
<dbReference type="Proteomes" id="UP001235939">
    <property type="component" value="Chromosome 05"/>
</dbReference>
<keyword evidence="12" id="KW-1185">Reference proteome</keyword>
<accession>A0ABY6KF26</accession>
<keyword evidence="5" id="KW-0560">Oxidoreductase</keyword>
<evidence type="ECO:0000256" key="5">
    <source>
        <dbReference type="ARBA" id="ARBA00023002"/>
    </source>
</evidence>
<feature type="domain" description="Peroxiredoxin C-terminal" evidence="10">
    <location>
        <begin position="334"/>
        <end position="359"/>
    </location>
</feature>
<dbReference type="Pfam" id="PF00578">
    <property type="entry name" value="AhpC-TSA"/>
    <property type="match status" value="1"/>
</dbReference>
<protein>
    <recommendedName>
        <fullName evidence="2">thioredoxin-dependent peroxiredoxin</fullName>
        <ecNumber evidence="2">1.11.1.24</ecNumber>
    </recommendedName>
</protein>
<dbReference type="Pfam" id="PF10417">
    <property type="entry name" value="1-cysPrx_C"/>
    <property type="match status" value="1"/>
</dbReference>
<dbReference type="InterPro" id="IPR050217">
    <property type="entry name" value="Peroxiredoxin"/>
</dbReference>
<dbReference type="EC" id="1.11.1.24" evidence="2"/>
<dbReference type="InterPro" id="IPR019479">
    <property type="entry name" value="Peroxiredoxin_C"/>
</dbReference>
<evidence type="ECO:0000313" key="12">
    <source>
        <dbReference type="Proteomes" id="UP001235939"/>
    </source>
</evidence>
<dbReference type="Gene3D" id="3.40.30.10">
    <property type="entry name" value="Glutaredoxin"/>
    <property type="match status" value="2"/>
</dbReference>
<keyword evidence="3" id="KW-0575">Peroxidase</keyword>
<comment type="catalytic activity">
    <reaction evidence="7">
        <text>a hydroperoxide + [thioredoxin]-dithiol = an alcohol + [thioredoxin]-disulfide + H2O</text>
        <dbReference type="Rhea" id="RHEA:62620"/>
        <dbReference type="Rhea" id="RHEA-COMP:10698"/>
        <dbReference type="Rhea" id="RHEA-COMP:10700"/>
        <dbReference type="ChEBI" id="CHEBI:15377"/>
        <dbReference type="ChEBI" id="CHEBI:29950"/>
        <dbReference type="ChEBI" id="CHEBI:30879"/>
        <dbReference type="ChEBI" id="CHEBI:35924"/>
        <dbReference type="ChEBI" id="CHEBI:50058"/>
        <dbReference type="EC" id="1.11.1.24"/>
    </reaction>
</comment>
<name>A0ABY6KF26_9ARAC</name>
<dbReference type="CDD" id="cd03015">
    <property type="entry name" value="PRX_Typ2cys"/>
    <property type="match status" value="1"/>
</dbReference>
<dbReference type="PANTHER" id="PTHR10681">
    <property type="entry name" value="THIOREDOXIN PEROXIDASE"/>
    <property type="match status" value="1"/>
</dbReference>
<dbReference type="InterPro" id="IPR036249">
    <property type="entry name" value="Thioredoxin-like_sf"/>
</dbReference>
<gene>
    <name evidence="11" type="ORF">LAZ67_5000461</name>
</gene>
<feature type="non-terminal residue" evidence="11">
    <location>
        <position position="1"/>
    </location>
</feature>
<sequence length="404" mass="46016">MLRFSCNFALVLFICFGISFAQQRCHSYQDGQVYPQESTKSSSHNLHWSKTQSKLFRYTFPLKIGLTVGVIRQCLYAGFPVWSSTFVCPTEIIAFSVHLRQALLTFVCPTEIIAFSVHLRQALLTFVCPTEIIAFSVHLRQALLTFVCPTEIIAFSVHLRQALLTFVCPTEIIAFSDRIKEFHAINTEVVACSVDSPFTHLAWINQGRKLGGLGPINIPLLSDLTHQISKDYGVYLDDLGHSLRVISSLVLPILPVRLARAWLHLEASKVESCIIFHQMLLWWFEMPCYEYQVNHTECYRGLFIIDPKGTLRQITMNDLPVGRSVDETLRLVQAFQYTDTNGEVCPANWKPGAATVSPPWKPFVFLPLEQISTKVEGLEEFLPIPKIEFKIVSKRNTVDYREKL</sequence>
<dbReference type="InterPro" id="IPR000866">
    <property type="entry name" value="AhpC/TSA"/>
</dbReference>
<evidence type="ECO:0000256" key="1">
    <source>
        <dbReference type="ARBA" id="ARBA00009796"/>
    </source>
</evidence>
<dbReference type="EMBL" id="CP092867">
    <property type="protein sequence ID" value="UYV67398.1"/>
    <property type="molecule type" value="Genomic_DNA"/>
</dbReference>
<evidence type="ECO:0000256" key="6">
    <source>
        <dbReference type="ARBA" id="ARBA00023284"/>
    </source>
</evidence>